<proteinExistence type="predicted"/>
<organism evidence="7 8">
    <name type="scientific">Ramlibacter agri</name>
    <dbReference type="NCBI Taxonomy" id="2728837"/>
    <lineage>
        <taxon>Bacteria</taxon>
        <taxon>Pseudomonadati</taxon>
        <taxon>Pseudomonadota</taxon>
        <taxon>Betaproteobacteria</taxon>
        <taxon>Burkholderiales</taxon>
        <taxon>Comamonadaceae</taxon>
        <taxon>Ramlibacter</taxon>
    </lineage>
</organism>
<dbReference type="PROSITE" id="PS50110">
    <property type="entry name" value="RESPONSE_REGULATORY"/>
    <property type="match status" value="1"/>
</dbReference>
<keyword evidence="3" id="KW-0804">Transcription</keyword>
<dbReference type="Proteomes" id="UP000541185">
    <property type="component" value="Unassembled WGS sequence"/>
</dbReference>
<dbReference type="SMART" id="SM00421">
    <property type="entry name" value="HTH_LUXR"/>
    <property type="match status" value="1"/>
</dbReference>
<dbReference type="InterPro" id="IPR001789">
    <property type="entry name" value="Sig_transdc_resp-reg_receiver"/>
</dbReference>
<keyword evidence="8" id="KW-1185">Reference proteome</keyword>
<dbReference type="InterPro" id="IPR016032">
    <property type="entry name" value="Sig_transdc_resp-reg_C-effctor"/>
</dbReference>
<name>A0A848H3G7_9BURK</name>
<dbReference type="SUPFAM" id="SSF46894">
    <property type="entry name" value="C-terminal effector domain of the bipartite response regulators"/>
    <property type="match status" value="1"/>
</dbReference>
<dbReference type="AlphaFoldDB" id="A0A848H3G7"/>
<dbReference type="PROSITE" id="PS50043">
    <property type="entry name" value="HTH_LUXR_2"/>
    <property type="match status" value="1"/>
</dbReference>
<evidence type="ECO:0000256" key="1">
    <source>
        <dbReference type="ARBA" id="ARBA00023015"/>
    </source>
</evidence>
<feature type="domain" description="HTH luxR-type" evidence="5">
    <location>
        <begin position="153"/>
        <end position="220"/>
    </location>
</feature>
<dbReference type="InterPro" id="IPR036388">
    <property type="entry name" value="WH-like_DNA-bd_sf"/>
</dbReference>
<dbReference type="PANTHER" id="PTHR44688:SF16">
    <property type="entry name" value="DNA-BINDING TRANSCRIPTIONAL ACTIVATOR DEVR_DOSR"/>
    <property type="match status" value="1"/>
</dbReference>
<dbReference type="CDD" id="cd06170">
    <property type="entry name" value="LuxR_C_like"/>
    <property type="match status" value="1"/>
</dbReference>
<feature type="domain" description="Response regulatory" evidence="6">
    <location>
        <begin position="22"/>
        <end position="137"/>
    </location>
</feature>
<dbReference type="SUPFAM" id="SSF52172">
    <property type="entry name" value="CheY-like"/>
    <property type="match status" value="1"/>
</dbReference>
<dbReference type="Gene3D" id="3.40.50.2300">
    <property type="match status" value="1"/>
</dbReference>
<dbReference type="SMART" id="SM00448">
    <property type="entry name" value="REC"/>
    <property type="match status" value="1"/>
</dbReference>
<dbReference type="GO" id="GO:0003677">
    <property type="term" value="F:DNA binding"/>
    <property type="evidence" value="ECO:0007669"/>
    <property type="project" value="UniProtKB-KW"/>
</dbReference>
<gene>
    <name evidence="7" type="ORF">HHL11_05585</name>
</gene>
<evidence type="ECO:0000256" key="4">
    <source>
        <dbReference type="PROSITE-ProRule" id="PRU00169"/>
    </source>
</evidence>
<evidence type="ECO:0000256" key="2">
    <source>
        <dbReference type="ARBA" id="ARBA00023125"/>
    </source>
</evidence>
<comment type="caution">
    <text evidence="7">The sequence shown here is derived from an EMBL/GenBank/DDBJ whole genome shotgun (WGS) entry which is preliminary data.</text>
</comment>
<dbReference type="InterPro" id="IPR000792">
    <property type="entry name" value="Tscrpt_reg_LuxR_C"/>
</dbReference>
<dbReference type="EMBL" id="JABBFX010000001">
    <property type="protein sequence ID" value="NML43213.1"/>
    <property type="molecule type" value="Genomic_DNA"/>
</dbReference>
<dbReference type="Pfam" id="PF00072">
    <property type="entry name" value="Response_reg"/>
    <property type="match status" value="1"/>
</dbReference>
<dbReference type="PRINTS" id="PR00038">
    <property type="entry name" value="HTHLUXR"/>
</dbReference>
<dbReference type="RefSeq" id="WP_169417436.1">
    <property type="nucleotide sequence ID" value="NZ_JABBFX010000001.1"/>
</dbReference>
<dbReference type="Gene3D" id="1.10.10.10">
    <property type="entry name" value="Winged helix-like DNA-binding domain superfamily/Winged helix DNA-binding domain"/>
    <property type="match status" value="1"/>
</dbReference>
<keyword evidence="1" id="KW-0805">Transcription regulation</keyword>
<evidence type="ECO:0000256" key="3">
    <source>
        <dbReference type="ARBA" id="ARBA00023163"/>
    </source>
</evidence>
<keyword evidence="4" id="KW-0597">Phosphoprotein</keyword>
<keyword evidence="2" id="KW-0238">DNA-binding</keyword>
<protein>
    <submittedName>
        <fullName evidence="7">Response regulator transcription factor</fullName>
    </submittedName>
</protein>
<evidence type="ECO:0000313" key="8">
    <source>
        <dbReference type="Proteomes" id="UP000541185"/>
    </source>
</evidence>
<dbReference type="PANTHER" id="PTHR44688">
    <property type="entry name" value="DNA-BINDING TRANSCRIPTIONAL ACTIVATOR DEVR_DOSR"/>
    <property type="match status" value="1"/>
</dbReference>
<feature type="modified residue" description="4-aspartylphosphate" evidence="4">
    <location>
        <position position="71"/>
    </location>
</feature>
<sequence>MSHAECVYEAPTGHAIAAPTGVVHLIEDDVSLRTALQRLLVSEGFVVATYATAGDYLLPAATKDPGCLLLDLHLPGCSGLELQEALHDHPDYEHPIVFLSGAADIATSVRAMRAGACEFLTKPVDSEVLLAAVRTAVGRDVAQRAWRAGQQQARAGLASLGRREKLVLQGITDGRRHKQLAAELGVSERTIKLDRARIMSRLGVRTLPALLRTVMIAQSGVPR</sequence>
<dbReference type="GO" id="GO:0006355">
    <property type="term" value="P:regulation of DNA-templated transcription"/>
    <property type="evidence" value="ECO:0007669"/>
    <property type="project" value="InterPro"/>
</dbReference>
<accession>A0A848H3G7</accession>
<evidence type="ECO:0000259" key="5">
    <source>
        <dbReference type="PROSITE" id="PS50043"/>
    </source>
</evidence>
<dbReference type="GO" id="GO:0000160">
    <property type="term" value="P:phosphorelay signal transduction system"/>
    <property type="evidence" value="ECO:0007669"/>
    <property type="project" value="InterPro"/>
</dbReference>
<evidence type="ECO:0000259" key="6">
    <source>
        <dbReference type="PROSITE" id="PS50110"/>
    </source>
</evidence>
<evidence type="ECO:0000313" key="7">
    <source>
        <dbReference type="EMBL" id="NML43213.1"/>
    </source>
</evidence>
<dbReference type="InterPro" id="IPR011006">
    <property type="entry name" value="CheY-like_superfamily"/>
</dbReference>
<dbReference type="Pfam" id="PF00196">
    <property type="entry name" value="GerE"/>
    <property type="match status" value="1"/>
</dbReference>
<reference evidence="7 8" key="1">
    <citation type="submission" date="2020-04" db="EMBL/GenBank/DDBJ databases">
        <title>Ramlibacter sp. G-1-2-2 isolated from soil.</title>
        <authorList>
            <person name="Dahal R.H."/>
        </authorList>
    </citation>
    <scope>NUCLEOTIDE SEQUENCE [LARGE SCALE GENOMIC DNA]</scope>
    <source>
        <strain evidence="7 8">G-1-2-2</strain>
    </source>
</reference>